<dbReference type="GO" id="GO:0005886">
    <property type="term" value="C:plasma membrane"/>
    <property type="evidence" value="ECO:0007669"/>
    <property type="project" value="TreeGrafter"/>
</dbReference>
<feature type="transmembrane region" description="Helical" evidence="2">
    <location>
        <begin position="404"/>
        <end position="423"/>
    </location>
</feature>
<feature type="transmembrane region" description="Helical" evidence="2">
    <location>
        <begin position="250"/>
        <end position="270"/>
    </location>
</feature>
<dbReference type="InterPro" id="IPR036259">
    <property type="entry name" value="MFS_trans_sf"/>
</dbReference>
<feature type="transmembrane region" description="Helical" evidence="2">
    <location>
        <begin position="314"/>
        <end position="332"/>
    </location>
</feature>
<feature type="transmembrane region" description="Helical" evidence="2">
    <location>
        <begin position="378"/>
        <end position="398"/>
    </location>
</feature>
<keyword evidence="2" id="KW-0812">Transmembrane</keyword>
<feature type="transmembrane region" description="Helical" evidence="2">
    <location>
        <begin position="338"/>
        <end position="357"/>
    </location>
</feature>
<feature type="transmembrane region" description="Helical" evidence="2">
    <location>
        <begin position="49"/>
        <end position="68"/>
    </location>
</feature>
<dbReference type="PANTHER" id="PTHR23537:SF1">
    <property type="entry name" value="SUGAR TRANSPORTER"/>
    <property type="match status" value="1"/>
</dbReference>
<feature type="transmembrane region" description="Helical" evidence="2">
    <location>
        <begin position="165"/>
        <end position="184"/>
    </location>
</feature>
<evidence type="ECO:0000256" key="1">
    <source>
        <dbReference type="SAM" id="MobiDB-lite"/>
    </source>
</evidence>
<feature type="region of interest" description="Disordered" evidence="1">
    <location>
        <begin position="192"/>
        <end position="232"/>
    </location>
</feature>
<dbReference type="EMBL" id="JACHIB010000002">
    <property type="protein sequence ID" value="MBB6082243.1"/>
    <property type="molecule type" value="Genomic_DNA"/>
</dbReference>
<feature type="transmembrane region" description="Helical" evidence="2">
    <location>
        <begin position="282"/>
        <end position="302"/>
    </location>
</feature>
<protein>
    <submittedName>
        <fullName evidence="3">MFS family permease</fullName>
    </submittedName>
</protein>
<sequence length="436" mass="44799">MASRPSRIPLPLAGLLALAVAMGIGRFAFTPVLPMMQADLGLSLAQGSWLASANYLGYLLGALLVTHLSWPPATLLRLGLWLVVLMTAAMGLDSHWLGWLAWRLLAGVASAWVLIGTSALCIARLNATGQTERSGVVFAGVGCGIAFAGLACMGLTLAGTTASQAWLWLAAAALGGLMGASMLWRTVDAAAPPPPATTASDPAATSAPDPAAARAAASGEPPSGRPLAAPTAAARQAGDASAHAAPPLHWGLILCYGVYGFGYILPATFLPAQARLLVPDPWLFSLAWPVFGLAGAVSTVMASRLARRCTRPQIWAGAQVVMAVGVLLPAIWHALPAILLAACCVGSTFMVITMVGLQEAQAAVGQAGAKRQMAAMTASFALGQLIGPIFFSLTHAWFGASLEFALVLGTLGLLAGAVPILRLRRPASAGQPREQR</sequence>
<dbReference type="Pfam" id="PF06779">
    <property type="entry name" value="MFS_4"/>
    <property type="match status" value="2"/>
</dbReference>
<evidence type="ECO:0000313" key="4">
    <source>
        <dbReference type="Proteomes" id="UP000541136"/>
    </source>
</evidence>
<proteinExistence type="predicted"/>
<dbReference type="AlphaFoldDB" id="A0A7W9TLV3"/>
<dbReference type="PANTHER" id="PTHR23537">
    <property type="match status" value="1"/>
</dbReference>
<feature type="transmembrane region" description="Helical" evidence="2">
    <location>
        <begin position="104"/>
        <end position="123"/>
    </location>
</feature>
<keyword evidence="2" id="KW-1133">Transmembrane helix</keyword>
<organism evidence="3 4">
    <name type="scientific">Castellaniella defragrans</name>
    <name type="common">Alcaligenes defragrans</name>
    <dbReference type="NCBI Taxonomy" id="75697"/>
    <lineage>
        <taxon>Bacteria</taxon>
        <taxon>Pseudomonadati</taxon>
        <taxon>Pseudomonadota</taxon>
        <taxon>Betaproteobacteria</taxon>
        <taxon>Burkholderiales</taxon>
        <taxon>Alcaligenaceae</taxon>
        <taxon>Castellaniella</taxon>
    </lineage>
</organism>
<dbReference type="Proteomes" id="UP000541136">
    <property type="component" value="Unassembled WGS sequence"/>
</dbReference>
<reference evidence="3 4" key="1">
    <citation type="submission" date="2020-08" db="EMBL/GenBank/DDBJ databases">
        <title>Genomic Encyclopedia of Type Strains, Phase IV (KMG-IV): sequencing the most valuable type-strain genomes for metagenomic binning, comparative biology and taxonomic classification.</title>
        <authorList>
            <person name="Goeker M."/>
        </authorList>
    </citation>
    <scope>NUCLEOTIDE SEQUENCE [LARGE SCALE GENOMIC DNA]</scope>
    <source>
        <strain evidence="3 4">DSM 12141</strain>
    </source>
</reference>
<dbReference type="InterPro" id="IPR010645">
    <property type="entry name" value="MFS_4"/>
</dbReference>
<dbReference type="Gene3D" id="1.20.1250.20">
    <property type="entry name" value="MFS general substrate transporter like domains"/>
    <property type="match status" value="2"/>
</dbReference>
<dbReference type="SUPFAM" id="SSF103473">
    <property type="entry name" value="MFS general substrate transporter"/>
    <property type="match status" value="1"/>
</dbReference>
<name>A0A7W9TLV3_CASDE</name>
<evidence type="ECO:0000313" key="3">
    <source>
        <dbReference type="EMBL" id="MBB6082243.1"/>
    </source>
</evidence>
<feature type="compositionally biased region" description="Low complexity" evidence="1">
    <location>
        <begin position="197"/>
        <end position="218"/>
    </location>
</feature>
<dbReference type="RefSeq" id="WP_184142445.1">
    <property type="nucleotide sequence ID" value="NZ_JACHIB010000002.1"/>
</dbReference>
<feature type="transmembrane region" description="Helical" evidence="2">
    <location>
        <begin position="12"/>
        <end position="29"/>
    </location>
</feature>
<gene>
    <name evidence="3" type="ORF">HNR28_000263</name>
</gene>
<accession>A0A7W9TLV3</accession>
<keyword evidence="2" id="KW-0472">Membrane</keyword>
<comment type="caution">
    <text evidence="3">The sequence shown here is derived from an EMBL/GenBank/DDBJ whole genome shotgun (WGS) entry which is preliminary data.</text>
</comment>
<feature type="transmembrane region" description="Helical" evidence="2">
    <location>
        <begin position="75"/>
        <end position="92"/>
    </location>
</feature>
<evidence type="ECO:0000256" key="2">
    <source>
        <dbReference type="SAM" id="Phobius"/>
    </source>
</evidence>
<feature type="transmembrane region" description="Helical" evidence="2">
    <location>
        <begin position="135"/>
        <end position="159"/>
    </location>
</feature>